<dbReference type="RefSeq" id="WP_189603006.1">
    <property type="nucleotide sequence ID" value="NZ_BMXB01000001.1"/>
</dbReference>
<evidence type="ECO:0000313" key="3">
    <source>
        <dbReference type="Proteomes" id="UP000610456"/>
    </source>
</evidence>
<proteinExistence type="predicted"/>
<reference evidence="2" key="2">
    <citation type="submission" date="2020-09" db="EMBL/GenBank/DDBJ databases">
        <authorList>
            <person name="Sun Q."/>
            <person name="Kim S."/>
        </authorList>
    </citation>
    <scope>NUCLEOTIDE SEQUENCE</scope>
    <source>
        <strain evidence="2">KCTC 12719</strain>
    </source>
</reference>
<dbReference type="PANTHER" id="PTHR28208:SF3">
    <property type="entry name" value="PHOSPHATIDATE PHOSPHATASE APP1"/>
    <property type="match status" value="1"/>
</dbReference>
<dbReference type="Proteomes" id="UP000610456">
    <property type="component" value="Unassembled WGS sequence"/>
</dbReference>
<dbReference type="InterPro" id="IPR019236">
    <property type="entry name" value="APP1_cat"/>
</dbReference>
<feature type="domain" description="Phosphatidate phosphatase APP1 catalytic" evidence="1">
    <location>
        <begin position="148"/>
        <end position="302"/>
    </location>
</feature>
<keyword evidence="3" id="KW-1185">Reference proteome</keyword>
<dbReference type="PANTHER" id="PTHR28208">
    <property type="entry name" value="PHOSPHATIDATE PHOSPHATASE APP1"/>
    <property type="match status" value="1"/>
</dbReference>
<comment type="caution">
    <text evidence="2">The sequence shown here is derived from an EMBL/GenBank/DDBJ whole genome shotgun (WGS) entry which is preliminary data.</text>
</comment>
<dbReference type="InterPro" id="IPR052935">
    <property type="entry name" value="Mg2+_PAP"/>
</dbReference>
<dbReference type="GO" id="GO:0008195">
    <property type="term" value="F:phosphatidate phosphatase activity"/>
    <property type="evidence" value="ECO:0007669"/>
    <property type="project" value="InterPro"/>
</dbReference>
<gene>
    <name evidence="2" type="ORF">GCM10007103_04550</name>
</gene>
<reference evidence="2" key="1">
    <citation type="journal article" date="2014" name="Int. J. Syst. Evol. Microbiol.">
        <title>Complete genome sequence of Corynebacterium casei LMG S-19264T (=DSM 44701T), isolated from a smear-ripened cheese.</title>
        <authorList>
            <consortium name="US DOE Joint Genome Institute (JGI-PGF)"/>
            <person name="Walter F."/>
            <person name="Albersmeier A."/>
            <person name="Kalinowski J."/>
            <person name="Ruckert C."/>
        </authorList>
    </citation>
    <scope>NUCLEOTIDE SEQUENCE</scope>
    <source>
        <strain evidence="2">KCTC 12719</strain>
    </source>
</reference>
<accession>A0A918VVC4</accession>
<sequence>MANIFRKLIISITAKQNVRIAAYRSYGTRDHLYQLGRALDDDNLKMEEDQGFRRTLVNTYKQFDTDEIVGAEVALQLPNGAVLTTTTNKEGYFLFDKTTSINLEKYANEEGWVPLSASFIGEVPNSIISSNNKFEAELLIPPVTAKLGVISDIDDTILETGVTSFLKWRVLHNSLFKDAHKRISLEGSPEFYTRLHKGKGGKEQNPMFYLSNSPWNLYQYLLLFLELNEFPKGPILLRDFRTPFDKTLKPEKPHKQKEIVNILKTYPHLNFILIGDSGEHDPRIYTDIAVQYPDRILAIYLRSVKHKKRMQRVESIVDDFKTVPVISVETSKEAEEHAREHGFIS</sequence>
<evidence type="ECO:0000259" key="1">
    <source>
        <dbReference type="Pfam" id="PF09949"/>
    </source>
</evidence>
<dbReference type="AlphaFoldDB" id="A0A918VVC4"/>
<protein>
    <recommendedName>
        <fullName evidence="1">Phosphatidate phosphatase APP1 catalytic domain-containing protein</fullName>
    </recommendedName>
</protein>
<organism evidence="2 3">
    <name type="scientific">Salinimicrobium marinum</name>
    <dbReference type="NCBI Taxonomy" id="680283"/>
    <lineage>
        <taxon>Bacteria</taxon>
        <taxon>Pseudomonadati</taxon>
        <taxon>Bacteroidota</taxon>
        <taxon>Flavobacteriia</taxon>
        <taxon>Flavobacteriales</taxon>
        <taxon>Flavobacteriaceae</taxon>
        <taxon>Salinimicrobium</taxon>
    </lineage>
</organism>
<evidence type="ECO:0000313" key="2">
    <source>
        <dbReference type="EMBL" id="GHA26291.1"/>
    </source>
</evidence>
<dbReference type="EMBL" id="BMXB01000001">
    <property type="protein sequence ID" value="GHA26291.1"/>
    <property type="molecule type" value="Genomic_DNA"/>
</dbReference>
<name>A0A918VVC4_9FLAO</name>
<dbReference type="Pfam" id="PF09949">
    <property type="entry name" value="APP1_cat"/>
    <property type="match status" value="1"/>
</dbReference>